<dbReference type="Proteomes" id="UP000199180">
    <property type="component" value="Unassembled WGS sequence"/>
</dbReference>
<evidence type="ECO:0000313" key="3">
    <source>
        <dbReference type="Proteomes" id="UP000199180"/>
    </source>
</evidence>
<keyword evidence="1" id="KW-0472">Membrane</keyword>
<gene>
    <name evidence="2" type="ORF">SAMN04489858_108147</name>
</gene>
<proteinExistence type="predicted"/>
<keyword evidence="1" id="KW-0812">Transmembrane</keyword>
<sequence>MLQFSALVAGSVSLGARVANLIDPAAITALRFVLAGGNHRRHLRDRWAWPEPARFSRILAPSSLPGVIVTLIALILLRRDEA</sequence>
<dbReference type="EMBL" id="FOHO01000008">
    <property type="protein sequence ID" value="SET70574.1"/>
    <property type="molecule type" value="Genomic_DNA"/>
</dbReference>
<evidence type="ECO:0000313" key="2">
    <source>
        <dbReference type="EMBL" id="SET70574.1"/>
    </source>
</evidence>
<reference evidence="2 3" key="1">
    <citation type="submission" date="2016-10" db="EMBL/GenBank/DDBJ databases">
        <authorList>
            <person name="de Groot N.N."/>
        </authorList>
    </citation>
    <scope>NUCLEOTIDE SEQUENCE [LARGE SCALE GENOMIC DNA]</scope>
    <source>
        <strain evidence="2 3">DSM 17862</strain>
    </source>
</reference>
<name>A0A1I0GJP4_9RHOB</name>
<accession>A0A1I0GJP4</accession>
<organism evidence="2 3">
    <name type="scientific">Paracoccus homiensis</name>
    <dbReference type="NCBI Taxonomy" id="364199"/>
    <lineage>
        <taxon>Bacteria</taxon>
        <taxon>Pseudomonadati</taxon>
        <taxon>Pseudomonadota</taxon>
        <taxon>Alphaproteobacteria</taxon>
        <taxon>Rhodobacterales</taxon>
        <taxon>Paracoccaceae</taxon>
        <taxon>Paracoccus</taxon>
    </lineage>
</organism>
<evidence type="ECO:0000256" key="1">
    <source>
        <dbReference type="SAM" id="Phobius"/>
    </source>
</evidence>
<dbReference type="STRING" id="364199.SAMN04489858_108147"/>
<protein>
    <submittedName>
        <fullName evidence="2">Uncharacterized protein</fullName>
    </submittedName>
</protein>
<dbReference type="AlphaFoldDB" id="A0A1I0GJP4"/>
<keyword evidence="1" id="KW-1133">Transmembrane helix</keyword>
<keyword evidence="3" id="KW-1185">Reference proteome</keyword>
<feature type="transmembrane region" description="Helical" evidence="1">
    <location>
        <begin position="58"/>
        <end position="77"/>
    </location>
</feature>